<keyword evidence="2 5" id="KW-0808">Transferase</keyword>
<evidence type="ECO:0000256" key="1">
    <source>
        <dbReference type="ARBA" id="ARBA00022603"/>
    </source>
</evidence>
<evidence type="ECO:0000256" key="2">
    <source>
        <dbReference type="ARBA" id="ARBA00022679"/>
    </source>
</evidence>
<dbReference type="SUPFAM" id="SSF53335">
    <property type="entry name" value="S-adenosyl-L-methionine-dependent methyltransferases"/>
    <property type="match status" value="1"/>
</dbReference>
<dbReference type="EMBL" id="JALAZD010000001">
    <property type="protein sequence ID" value="MCI0126566.1"/>
    <property type="molecule type" value="Genomic_DNA"/>
</dbReference>
<keyword evidence="3" id="KW-0949">S-adenosyl-L-methionine</keyword>
<name>A0AA41UFM1_9HYPH</name>
<dbReference type="NCBIfam" id="TIGR00536">
    <property type="entry name" value="hemK_fam"/>
    <property type="match status" value="1"/>
</dbReference>
<dbReference type="AlphaFoldDB" id="A0AA41UFM1"/>
<dbReference type="GO" id="GO:0032259">
    <property type="term" value="P:methylation"/>
    <property type="evidence" value="ECO:0007669"/>
    <property type="project" value="UniProtKB-KW"/>
</dbReference>
<dbReference type="Proteomes" id="UP001156140">
    <property type="component" value="Unassembled WGS sequence"/>
</dbReference>
<dbReference type="InterPro" id="IPR004556">
    <property type="entry name" value="HemK-like"/>
</dbReference>
<dbReference type="Pfam" id="PF05175">
    <property type="entry name" value="MTS"/>
    <property type="match status" value="1"/>
</dbReference>
<keyword evidence="5" id="KW-0687">Ribonucleoprotein</keyword>
<gene>
    <name evidence="5" type="primary">prmB</name>
    <name evidence="5" type="ORF">ML536_06970</name>
</gene>
<evidence type="ECO:0000313" key="5">
    <source>
        <dbReference type="EMBL" id="MCI0126566.1"/>
    </source>
</evidence>
<dbReference type="PIRSF" id="PIRSF037167">
    <property type="entry name" value="Mtase_YfcB_prd"/>
    <property type="match status" value="1"/>
</dbReference>
<dbReference type="InterPro" id="IPR029063">
    <property type="entry name" value="SAM-dependent_MTases_sf"/>
</dbReference>
<protein>
    <submittedName>
        <fullName evidence="5">50S ribosomal protein L3 N(5)-glutamine methyltransferase</fullName>
        <ecNumber evidence="5">2.1.1.298</ecNumber>
    </submittedName>
</protein>
<keyword evidence="6" id="KW-1185">Reference proteome</keyword>
<reference evidence="5" key="1">
    <citation type="submission" date="2022-03" db="EMBL/GenBank/DDBJ databases">
        <title>The complete genome sequence of a Methyloterrigena soli.</title>
        <authorList>
            <person name="Zi Z."/>
        </authorList>
    </citation>
    <scope>NUCLEOTIDE SEQUENCE</scope>
    <source>
        <strain evidence="5">M48</strain>
    </source>
</reference>
<feature type="domain" description="Methyltransferase small" evidence="4">
    <location>
        <begin position="150"/>
        <end position="228"/>
    </location>
</feature>
<dbReference type="CDD" id="cd02440">
    <property type="entry name" value="AdoMet_MTases"/>
    <property type="match status" value="1"/>
</dbReference>
<keyword evidence="1 5" id="KW-0489">Methyltransferase</keyword>
<accession>A0AA41UFM1</accession>
<proteinExistence type="predicted"/>
<dbReference type="GO" id="GO:0003676">
    <property type="term" value="F:nucleic acid binding"/>
    <property type="evidence" value="ECO:0007669"/>
    <property type="project" value="InterPro"/>
</dbReference>
<dbReference type="PROSITE" id="PS00092">
    <property type="entry name" value="N6_MTASE"/>
    <property type="match status" value="1"/>
</dbReference>
<dbReference type="Gene3D" id="3.40.50.150">
    <property type="entry name" value="Vaccinia Virus protein VP39"/>
    <property type="match status" value="1"/>
</dbReference>
<dbReference type="InterPro" id="IPR017127">
    <property type="entry name" value="Ribosome_uL3_MTase"/>
</dbReference>
<organism evidence="5 6">
    <name type="scientific">Paradevosia shaoguanensis</name>
    <dbReference type="NCBI Taxonomy" id="1335043"/>
    <lineage>
        <taxon>Bacteria</taxon>
        <taxon>Pseudomonadati</taxon>
        <taxon>Pseudomonadota</taxon>
        <taxon>Alphaproteobacteria</taxon>
        <taxon>Hyphomicrobiales</taxon>
        <taxon>Devosiaceae</taxon>
        <taxon>Paradevosia</taxon>
    </lineage>
</organism>
<dbReference type="NCBIfam" id="TIGR03533">
    <property type="entry name" value="L3_gln_methyl"/>
    <property type="match status" value="1"/>
</dbReference>
<keyword evidence="5" id="KW-0689">Ribosomal protein</keyword>
<dbReference type="InterPro" id="IPR007848">
    <property type="entry name" value="Small_mtfrase_dom"/>
</dbReference>
<evidence type="ECO:0000259" key="4">
    <source>
        <dbReference type="Pfam" id="PF05175"/>
    </source>
</evidence>
<dbReference type="GO" id="GO:0005840">
    <property type="term" value="C:ribosome"/>
    <property type="evidence" value="ECO:0007669"/>
    <property type="project" value="UniProtKB-KW"/>
</dbReference>
<comment type="caution">
    <text evidence="5">The sequence shown here is derived from an EMBL/GenBank/DDBJ whole genome shotgun (WGS) entry which is preliminary data.</text>
</comment>
<dbReference type="InterPro" id="IPR002052">
    <property type="entry name" value="DNA_methylase_N6_adenine_CS"/>
</dbReference>
<dbReference type="PANTHER" id="PTHR47806:SF1">
    <property type="entry name" value="RIBOSOMAL PROTEIN UL3 GLUTAMINE METHYLTRANSFERASE"/>
    <property type="match status" value="1"/>
</dbReference>
<dbReference type="EC" id="2.1.1.298" evidence="5"/>
<evidence type="ECO:0000313" key="6">
    <source>
        <dbReference type="Proteomes" id="UP001156140"/>
    </source>
</evidence>
<dbReference type="RefSeq" id="WP_281735400.1">
    <property type="nucleotide sequence ID" value="NZ_JAKETQ010000001.1"/>
</dbReference>
<evidence type="ECO:0000256" key="3">
    <source>
        <dbReference type="ARBA" id="ARBA00022691"/>
    </source>
</evidence>
<dbReference type="GO" id="GO:0005829">
    <property type="term" value="C:cytosol"/>
    <property type="evidence" value="ECO:0007669"/>
    <property type="project" value="TreeGrafter"/>
</dbReference>
<dbReference type="PANTHER" id="PTHR47806">
    <property type="entry name" value="50S RIBOSOMAL PROTEIN L3 GLUTAMINE METHYLTRANSFERASE"/>
    <property type="match status" value="1"/>
</dbReference>
<dbReference type="GO" id="GO:0036009">
    <property type="term" value="F:protein-glutamine N-methyltransferase activity"/>
    <property type="evidence" value="ECO:0007669"/>
    <property type="project" value="InterPro"/>
</dbReference>
<sequence>MKTQPLPQLPPANPRKEILELSTLRDVLRYAISVFERAELSFGHGAGGALDEAAFLILESLSLPIDDFNPFADARLTEREKHLLGERIALRVEQRVPTAYLTGKAYLHGVPFRSDARALVPRSFIAELLQSPFFNGEGDQMALVADPEAVDSVLDLCTGGGSLAIMAAYAFPNARVDAVDLSPEALSLAAENVADHGLGDRVTLLEGNLYAPVAGRTYDLIITNPPYVGREVMDALPPEYRHEPAMALDGGEDGFDLVHHILSGAAAHLNPGAGMLCEIGEDRDVLDAAYPETPFLWLDTANSDGEVFWLSRNDLAALVR</sequence>